<accession>A0A820YQ60</accession>
<feature type="transmembrane region" description="Helical" evidence="1">
    <location>
        <begin position="192"/>
        <end position="218"/>
    </location>
</feature>
<comment type="caution">
    <text evidence="2">The sequence shown here is derived from an EMBL/GenBank/DDBJ whole genome shotgun (WGS) entry which is preliminary data.</text>
</comment>
<reference evidence="2" key="1">
    <citation type="submission" date="2021-02" db="EMBL/GenBank/DDBJ databases">
        <authorList>
            <person name="Nowell W R."/>
        </authorList>
    </citation>
    <scope>NUCLEOTIDE SEQUENCE</scope>
</reference>
<organism evidence="2 3">
    <name type="scientific">Rotaria socialis</name>
    <dbReference type="NCBI Taxonomy" id="392032"/>
    <lineage>
        <taxon>Eukaryota</taxon>
        <taxon>Metazoa</taxon>
        <taxon>Spiralia</taxon>
        <taxon>Gnathifera</taxon>
        <taxon>Rotifera</taxon>
        <taxon>Eurotatoria</taxon>
        <taxon>Bdelloidea</taxon>
        <taxon>Philodinida</taxon>
        <taxon>Philodinidae</taxon>
        <taxon>Rotaria</taxon>
    </lineage>
</organism>
<dbReference type="Proteomes" id="UP000663862">
    <property type="component" value="Unassembled WGS sequence"/>
</dbReference>
<evidence type="ECO:0000313" key="3">
    <source>
        <dbReference type="Proteomes" id="UP000663862"/>
    </source>
</evidence>
<feature type="transmembrane region" description="Helical" evidence="1">
    <location>
        <begin position="289"/>
        <end position="310"/>
    </location>
</feature>
<keyword evidence="1" id="KW-1133">Transmembrane helix</keyword>
<feature type="transmembrane region" description="Helical" evidence="1">
    <location>
        <begin position="224"/>
        <end position="250"/>
    </location>
</feature>
<dbReference type="EMBL" id="CAJOBQ010002314">
    <property type="protein sequence ID" value="CAF4552519.1"/>
    <property type="molecule type" value="Genomic_DNA"/>
</dbReference>
<evidence type="ECO:0000256" key="1">
    <source>
        <dbReference type="SAM" id="Phobius"/>
    </source>
</evidence>
<dbReference type="AlphaFoldDB" id="A0A820YQ60"/>
<evidence type="ECO:0000313" key="2">
    <source>
        <dbReference type="EMBL" id="CAF4552519.1"/>
    </source>
</evidence>
<proteinExistence type="predicted"/>
<name>A0A820YQ60_9BILA</name>
<protein>
    <submittedName>
        <fullName evidence="2">Uncharacterized protein</fullName>
    </submittedName>
</protein>
<sequence>MSNTYNNLWMIINPLLSTFPAYQINIQPYWIVAVELIVSQLFQRIWHHFKYGTWFTTLEIAGLIQILQKRLMNLNKTTQSSPTGVAETNTSTIDGANANIIENKVRLNKLRNMIDIDYFDAINCLLILGHAIWYCVIQSTCSMSSSSIATPWNCYNVFVSYSTTTLNCIYKTYMLGYMKVIKIDAIQGSLRWLIHYAILFIIIISLVFVTSLMLPFILTHVVPMFIIYIWMSIIYIGVCIYLALFGFEFYDEIEEFPVRRTGNELLVSQNSSIQELCSFMFSSKDIPHVLLSIVLALVITKFPILLSIFFNYTQSFYYGESYLKSIVDDYKNWLRCSLKKFRTWEKPVTNRQKFQINDAFSTKHLLVDGTC</sequence>
<gene>
    <name evidence="2" type="ORF">TSG867_LOCUS24756</name>
</gene>
<keyword evidence="1" id="KW-0812">Transmembrane</keyword>
<keyword evidence="1" id="KW-0472">Membrane</keyword>